<gene>
    <name evidence="1" type="ORF">KUO17_11595</name>
</gene>
<dbReference type="EMBL" id="JAHTBI010000038">
    <property type="protein sequence ID" value="MBV6287663.1"/>
    <property type="molecule type" value="Genomic_DNA"/>
</dbReference>
<accession>A0A9Q2XIQ9</accession>
<reference evidence="1" key="2">
    <citation type="journal article" date="2023" name="Plant Pathol.">
        <title>Dismantling and reorganizing Pseudomonas marginalis sensu#lato.</title>
        <authorList>
            <person name="Sawada H."/>
            <person name="Fujikawa T."/>
            <person name="Satou M."/>
        </authorList>
    </citation>
    <scope>NUCLEOTIDE SEQUENCE</scope>
    <source>
        <strain evidence="1">MAFF 301350</strain>
    </source>
</reference>
<protein>
    <submittedName>
        <fullName evidence="1">Uncharacterized protein</fullName>
    </submittedName>
</protein>
<proteinExistence type="predicted"/>
<dbReference type="AlphaFoldDB" id="A0A9Q2XIQ9"/>
<evidence type="ECO:0000313" key="2">
    <source>
        <dbReference type="Proteomes" id="UP001106592"/>
    </source>
</evidence>
<organism evidence="1 2">
    <name type="scientific">Pseudomonas aegrilactucae</name>
    <dbReference type="NCBI Taxonomy" id="2854028"/>
    <lineage>
        <taxon>Bacteria</taxon>
        <taxon>Pseudomonadati</taxon>
        <taxon>Pseudomonadota</taxon>
        <taxon>Gammaproteobacteria</taxon>
        <taxon>Pseudomonadales</taxon>
        <taxon>Pseudomonadaceae</taxon>
        <taxon>Pseudomonas</taxon>
    </lineage>
</organism>
<keyword evidence="2" id="KW-1185">Reference proteome</keyword>
<sequence length="236" mass="26773">MYYWNKDNFEGLRHIGETYAAREGFTGFSQYCLLREKGLKKPALKALDEFLAATRSLDMTQQRAVACEIAHVAFANANAHQLMAYALSTFLIEVLRAWCDEGPALAEPYRWMGKLTGESAWLQAALAHDPQDQLALRALALDELMLVDHMAHHLEESVFLGDEAVAALKLDHAAALAARIESEKTRNYLDEEVRELRELLAAWNTYRKGERSIGFVDWCEAQGFGFRFSNAFYYTP</sequence>
<dbReference type="Proteomes" id="UP001106592">
    <property type="component" value="Unassembled WGS sequence"/>
</dbReference>
<evidence type="ECO:0000313" key="1">
    <source>
        <dbReference type="EMBL" id="MBV6287663.1"/>
    </source>
</evidence>
<comment type="caution">
    <text evidence="1">The sequence shown here is derived from an EMBL/GenBank/DDBJ whole genome shotgun (WGS) entry which is preliminary data.</text>
</comment>
<name>A0A9Q2XIQ9_9PSED</name>
<dbReference type="RefSeq" id="WP_217975700.1">
    <property type="nucleotide sequence ID" value="NZ_JAHTBI010000038.1"/>
</dbReference>
<reference evidence="1" key="1">
    <citation type="journal article" date="2022" name="Int. J. Syst. Evol. Microbiol.">
        <title>Pseudomonas aegrilactucae sp. nov. and Pseudomonas morbosilactucae sp. nov., pathogens causing bacterial rot of lettuce in Japan.</title>
        <authorList>
            <person name="Sawada H."/>
            <person name="Fujikawa T."/>
            <person name="Satou M."/>
        </authorList>
    </citation>
    <scope>NUCLEOTIDE SEQUENCE</scope>
    <source>
        <strain evidence="1">MAFF 301350</strain>
    </source>
</reference>